<dbReference type="PANTHER" id="PTHR43086:SF3">
    <property type="entry name" value="NADP-DEPENDENT 3-HYDROXY ACID DEHYDROGENASE YDFG"/>
    <property type="match status" value="1"/>
</dbReference>
<comment type="similarity">
    <text evidence="1 3">Belongs to the short-chain dehydrogenases/reductases (SDR) family.</text>
</comment>
<proteinExistence type="inferred from homology"/>
<keyword evidence="2" id="KW-0560">Oxidoreductase</keyword>
<evidence type="ECO:0000313" key="4">
    <source>
        <dbReference type="EMBL" id="MDQ1208851.1"/>
    </source>
</evidence>
<gene>
    <name evidence="4" type="ORF">QE380_001774</name>
</gene>
<evidence type="ECO:0000256" key="2">
    <source>
        <dbReference type="ARBA" id="ARBA00023002"/>
    </source>
</evidence>
<dbReference type="PRINTS" id="PR00080">
    <property type="entry name" value="SDRFAMILY"/>
</dbReference>
<sequence>MQVNSVQIKNATAIVTGASSGIGLAFASLLAQKGYNLLLIARNINKLNDLAKTLSTQYDTQCNVLSIDLSEENASKKVLEYIITNNLNISVLINNAGFSGNYKFLEADWSQLSKELNVMSIAVTELCYLIAPLMEKNSWGRIINVSSGAAYLPPTQSLLYTGLKSYVLNFSQSLDMELKPKGINVTALCPGFTRSEFHNTMGTNKQVSKVPNFLWQAPDQVALEGWHAVMKGHPVCVPGLINKIIISTSRHLPLNLQYNLGKLMNPFK</sequence>
<dbReference type="EMBL" id="JAUTBK010000002">
    <property type="protein sequence ID" value="MDQ1208851.1"/>
    <property type="molecule type" value="Genomic_DNA"/>
</dbReference>
<dbReference type="RefSeq" id="WP_307003352.1">
    <property type="nucleotide sequence ID" value="NZ_JAUTBK010000002.1"/>
</dbReference>
<protein>
    <submittedName>
        <fullName evidence="4">Short-subunit dehydrogenase</fullName>
    </submittedName>
</protein>
<keyword evidence="5" id="KW-1185">Reference proteome</keyword>
<dbReference type="InterPro" id="IPR036291">
    <property type="entry name" value="NAD(P)-bd_dom_sf"/>
</dbReference>
<organism evidence="4 5">
    <name type="scientific">Acinetobacter baylyi</name>
    <dbReference type="NCBI Taxonomy" id="202950"/>
    <lineage>
        <taxon>Bacteria</taxon>
        <taxon>Pseudomonadati</taxon>
        <taxon>Pseudomonadota</taxon>
        <taxon>Gammaproteobacteria</taxon>
        <taxon>Moraxellales</taxon>
        <taxon>Moraxellaceae</taxon>
        <taxon>Acinetobacter</taxon>
    </lineage>
</organism>
<accession>A0ABU0UWB4</accession>
<name>A0ABU0UWB4_ACIBI</name>
<dbReference type="SUPFAM" id="SSF51735">
    <property type="entry name" value="NAD(P)-binding Rossmann-fold domains"/>
    <property type="match status" value="1"/>
</dbReference>
<dbReference type="PRINTS" id="PR00081">
    <property type="entry name" value="GDHRDH"/>
</dbReference>
<dbReference type="InterPro" id="IPR002347">
    <property type="entry name" value="SDR_fam"/>
</dbReference>
<evidence type="ECO:0000313" key="5">
    <source>
        <dbReference type="Proteomes" id="UP001233360"/>
    </source>
</evidence>
<comment type="caution">
    <text evidence="4">The sequence shown here is derived from an EMBL/GenBank/DDBJ whole genome shotgun (WGS) entry which is preliminary data.</text>
</comment>
<dbReference type="PANTHER" id="PTHR43086">
    <property type="entry name" value="VERY-LONG-CHAIN 3-OXOOACYL-COA REDUCTASE"/>
    <property type="match status" value="1"/>
</dbReference>
<evidence type="ECO:0000256" key="1">
    <source>
        <dbReference type="ARBA" id="ARBA00006484"/>
    </source>
</evidence>
<reference evidence="4 5" key="1">
    <citation type="submission" date="2023-07" db="EMBL/GenBank/DDBJ databases">
        <title>Functional and genomic diversity of the sorghum phyllosphere microbiome.</title>
        <authorList>
            <person name="Shade A."/>
        </authorList>
    </citation>
    <scope>NUCLEOTIDE SEQUENCE [LARGE SCALE GENOMIC DNA]</scope>
    <source>
        <strain evidence="4 5">SORGH_AS_0887</strain>
    </source>
</reference>
<evidence type="ECO:0000256" key="3">
    <source>
        <dbReference type="RuleBase" id="RU000363"/>
    </source>
</evidence>
<dbReference type="Pfam" id="PF00106">
    <property type="entry name" value="adh_short"/>
    <property type="match status" value="1"/>
</dbReference>
<dbReference type="PIRSF" id="PIRSF000126">
    <property type="entry name" value="11-beta-HSD1"/>
    <property type="match status" value="1"/>
</dbReference>
<dbReference type="Proteomes" id="UP001233360">
    <property type="component" value="Unassembled WGS sequence"/>
</dbReference>
<dbReference type="Gene3D" id="3.40.50.720">
    <property type="entry name" value="NAD(P)-binding Rossmann-like Domain"/>
    <property type="match status" value="1"/>
</dbReference>